<evidence type="ECO:0000259" key="1">
    <source>
        <dbReference type="Pfam" id="PF13676"/>
    </source>
</evidence>
<reference evidence="2 3" key="1">
    <citation type="submission" date="2024-01" db="EMBL/GenBank/DDBJ databases">
        <title>The genome of the rayed Mediterranean limpet Patella caerulea (Linnaeus, 1758).</title>
        <authorList>
            <person name="Anh-Thu Weber A."/>
            <person name="Halstead-Nussloch G."/>
        </authorList>
    </citation>
    <scope>NUCLEOTIDE SEQUENCE [LARGE SCALE GENOMIC DNA]</scope>
    <source>
        <strain evidence="2">AATW-2023a</strain>
        <tissue evidence="2">Whole specimen</tissue>
    </source>
</reference>
<gene>
    <name evidence="2" type="ORF">SNE40_003359</name>
</gene>
<dbReference type="InterPro" id="IPR011989">
    <property type="entry name" value="ARM-like"/>
</dbReference>
<dbReference type="GO" id="GO:0007165">
    <property type="term" value="P:signal transduction"/>
    <property type="evidence" value="ECO:0007669"/>
    <property type="project" value="InterPro"/>
</dbReference>
<evidence type="ECO:0000313" key="2">
    <source>
        <dbReference type="EMBL" id="KAK6191756.1"/>
    </source>
</evidence>
<keyword evidence="3" id="KW-1185">Reference proteome</keyword>
<dbReference type="EMBL" id="JAZGQO010000002">
    <property type="protein sequence ID" value="KAK6191756.1"/>
    <property type="molecule type" value="Genomic_DNA"/>
</dbReference>
<feature type="domain" description="TIR" evidence="1">
    <location>
        <begin position="354"/>
        <end position="446"/>
    </location>
</feature>
<protein>
    <recommendedName>
        <fullName evidence="1">TIR domain-containing protein</fullName>
    </recommendedName>
</protein>
<name>A0AAN8K9M8_PATCE</name>
<dbReference type="InterPro" id="IPR016024">
    <property type="entry name" value="ARM-type_fold"/>
</dbReference>
<proteinExistence type="predicted"/>
<dbReference type="AlphaFoldDB" id="A0AAN8K9M8"/>
<organism evidence="2 3">
    <name type="scientific">Patella caerulea</name>
    <name type="common">Rayed Mediterranean limpet</name>
    <dbReference type="NCBI Taxonomy" id="87958"/>
    <lineage>
        <taxon>Eukaryota</taxon>
        <taxon>Metazoa</taxon>
        <taxon>Spiralia</taxon>
        <taxon>Lophotrochozoa</taxon>
        <taxon>Mollusca</taxon>
        <taxon>Gastropoda</taxon>
        <taxon>Patellogastropoda</taxon>
        <taxon>Patelloidea</taxon>
        <taxon>Patellidae</taxon>
        <taxon>Patella</taxon>
    </lineage>
</organism>
<sequence length="605" mass="69573">MDGKTEQHIQKLIGGLVEEIREHVSNPEKKSSTLSSLNDTYYDKKYLPCRELIGNTLSDCNYSEYAFIMLQVLQKKRYACSNMFNALSNTWKTSKYVMNIIWNYSNASREFACDLAKANIIMLMCENLKMFPPESIKKSDNEYWITIATLAIMTNLARIDQIRCKFGEHGSFELVMKFKNYDDNYIKVLSLITLAYISNVPQSQTMTNDKEVIKTIIHWMNLSIDRDKTHRIKEGFTADELADALSQLAVDGYAENIIMDRLAPKALKRMLKKSAPIEYRISAAKCLSNLAFHTKAKDYILKENQELVSMLEEMEKGQSNAELLKHVNDALYNFRDRGEESIALKTEKAKPRHVFVNYYTGDADKVNKIWNNLEIEGYNVLFDPDNTIEKVVQGDPLEALAESLARATIVVMCVSEGFRSNARARLIANYTVRFYKDKRVIVIYLQWPYDAEGWLGLILCGPCKELKFDFMGSDEIDFSRGMETFLRELTEIEGNTEENSHFPSLNKVSKITTSSVACQTISPVLKADITESYSKMKKRHVEMWLITNGLPECAENFKEIDGRKLWELKCMNTIAPHFLALILKDYFEMDDIQISKFIDAITDLN</sequence>
<evidence type="ECO:0000313" key="3">
    <source>
        <dbReference type="Proteomes" id="UP001347796"/>
    </source>
</evidence>
<comment type="caution">
    <text evidence="2">The sequence shown here is derived from an EMBL/GenBank/DDBJ whole genome shotgun (WGS) entry which is preliminary data.</text>
</comment>
<dbReference type="SUPFAM" id="SSF48371">
    <property type="entry name" value="ARM repeat"/>
    <property type="match status" value="1"/>
</dbReference>
<dbReference type="Pfam" id="PF13676">
    <property type="entry name" value="TIR_2"/>
    <property type="match status" value="1"/>
</dbReference>
<dbReference type="PANTHER" id="PTHR46270:SF2">
    <property type="entry name" value="TIR DOMAIN-CONTAINING PROTEIN"/>
    <property type="match status" value="1"/>
</dbReference>
<dbReference type="Proteomes" id="UP001347796">
    <property type="component" value="Unassembled WGS sequence"/>
</dbReference>
<accession>A0AAN8K9M8</accession>
<dbReference type="Gene3D" id="1.25.10.10">
    <property type="entry name" value="Leucine-rich Repeat Variant"/>
    <property type="match status" value="1"/>
</dbReference>
<dbReference type="PANTHER" id="PTHR46270">
    <property type="entry name" value="ARMADILLO-TYPE FOLD-RELATED"/>
    <property type="match status" value="1"/>
</dbReference>
<dbReference type="InterPro" id="IPR000157">
    <property type="entry name" value="TIR_dom"/>
</dbReference>